<dbReference type="InterPro" id="IPR039254">
    <property type="entry name" value="Rds1"/>
</dbReference>
<dbReference type="AlphaFoldDB" id="A0A2P6MM50"/>
<evidence type="ECO:0000313" key="2">
    <source>
        <dbReference type="EMBL" id="PRP72770.1"/>
    </source>
</evidence>
<dbReference type="Proteomes" id="UP000241769">
    <property type="component" value="Unassembled WGS sequence"/>
</dbReference>
<gene>
    <name evidence="2" type="ORF">PROFUN_07670</name>
</gene>
<dbReference type="InterPro" id="IPR009078">
    <property type="entry name" value="Ferritin-like_SF"/>
</dbReference>
<dbReference type="EMBL" id="MDYQ01000812">
    <property type="protein sequence ID" value="PRP72770.1"/>
    <property type="molecule type" value="Genomic_DNA"/>
</dbReference>
<feature type="region of interest" description="Disordered" evidence="1">
    <location>
        <begin position="589"/>
        <end position="632"/>
    </location>
</feature>
<accession>A0A2P6MM50</accession>
<dbReference type="SUPFAM" id="SSF47240">
    <property type="entry name" value="Ferritin-like"/>
    <property type="match status" value="2"/>
</dbReference>
<comment type="caution">
    <text evidence="2">The sequence shown here is derived from an EMBL/GenBank/DDBJ whole genome shotgun (WGS) entry which is preliminary data.</text>
</comment>
<organism evidence="2 3">
    <name type="scientific">Planoprotostelium fungivorum</name>
    <dbReference type="NCBI Taxonomy" id="1890364"/>
    <lineage>
        <taxon>Eukaryota</taxon>
        <taxon>Amoebozoa</taxon>
        <taxon>Evosea</taxon>
        <taxon>Variosea</taxon>
        <taxon>Cavosteliida</taxon>
        <taxon>Cavosteliaceae</taxon>
        <taxon>Planoprotostelium</taxon>
    </lineage>
</organism>
<proteinExistence type="predicted"/>
<evidence type="ECO:0000313" key="3">
    <source>
        <dbReference type="Proteomes" id="UP000241769"/>
    </source>
</evidence>
<dbReference type="Gene3D" id="1.20.1260.10">
    <property type="match status" value="1"/>
</dbReference>
<reference evidence="2 3" key="1">
    <citation type="journal article" date="2018" name="Genome Biol. Evol.">
        <title>Multiple Roots of Fruiting Body Formation in Amoebozoa.</title>
        <authorList>
            <person name="Hillmann F."/>
            <person name="Forbes G."/>
            <person name="Novohradska S."/>
            <person name="Ferling I."/>
            <person name="Riege K."/>
            <person name="Groth M."/>
            <person name="Westermann M."/>
            <person name="Marz M."/>
            <person name="Spaller T."/>
            <person name="Winckler T."/>
            <person name="Schaap P."/>
            <person name="Glockner G."/>
        </authorList>
    </citation>
    <scope>NUCLEOTIDE SEQUENCE [LARGE SCALE GENOMIC DNA]</scope>
    <source>
        <strain evidence="2 3">Jena</strain>
    </source>
</reference>
<dbReference type="InterPro" id="IPR012347">
    <property type="entry name" value="Ferritin-like"/>
</dbReference>
<dbReference type="STRING" id="1890364.A0A2P6MM50"/>
<feature type="compositionally biased region" description="Low complexity" evidence="1">
    <location>
        <begin position="589"/>
        <end position="616"/>
    </location>
</feature>
<dbReference type="PANTHER" id="PTHR38705:SF1">
    <property type="entry name" value="PROTEIN RDS1"/>
    <property type="match status" value="1"/>
</dbReference>
<dbReference type="CDD" id="cd00657">
    <property type="entry name" value="Ferritin_like"/>
    <property type="match status" value="1"/>
</dbReference>
<dbReference type="InParanoid" id="A0A2P6MM50"/>
<keyword evidence="3" id="KW-1185">Reference proteome</keyword>
<sequence length="655" mass="70485">MVSETGEQTVNFSWNYLPSSTSGYNHSLYPNLRIPFQPTYNDEESQRHLIILRPCRPLTRTGIRNIEISPISPELTCSKYQLSTSYFTPHSRTRTRRRMKVQLLILALLALVFGQNNGTTNGTTTTNGTDYHYASFVNDNYVLNFALTLENFEAAMYARAVSSFNSSSFTAAGLNSTTYSYIQTLASQEAAHASAINYTLTSRGYPSVQPCVYNFPQGIYNNVRSFLSFAARVEQIGVSAYVGAVPYISDPAILEYAATIATVEARHSAYLYALDGQSPFPNGTEPSLTPTAVYNSVRAYLGNCPATVLNTSYNGTVRVNSSEPVFPQYANVTRQLNSTYAASTPNSVNISDAARLNDDRILNLALSVETFCTYFYNTSLFGGPINASAFTAAGYNGDALYNYYVTIYQQEVAHVQALRMVLSSRGSTYVQPCNYTFPATVRIVTEFIRLSQIFELVGVRAYDGTISLISESSLAATAAAVEGRHSAFVYNLTGLSPFPNVTDTPATPAEVIAAVSRVVVGEFSLLNQITPYISSCPTPNVEAISNQSISTLNLTLPTNLDYFNQFNQTLANTTPSGAAVIIPVANATNSSGTNGSRTNSNGSGSTNSVSTPVGSVDSASETFTTNGNSGGSMSGDATVLTGAIFLSVSVAAMTL</sequence>
<dbReference type="PANTHER" id="PTHR38705">
    <property type="entry name" value="PROTEIN RDS1"/>
    <property type="match status" value="1"/>
</dbReference>
<protein>
    <submittedName>
        <fullName evidence="2">Uncharacterized protein</fullName>
    </submittedName>
</protein>
<dbReference type="Pfam" id="PF13668">
    <property type="entry name" value="Ferritin_2"/>
    <property type="match status" value="2"/>
</dbReference>
<dbReference type="OrthoDB" id="1001765at2759"/>
<name>A0A2P6MM50_9EUKA</name>
<evidence type="ECO:0000256" key="1">
    <source>
        <dbReference type="SAM" id="MobiDB-lite"/>
    </source>
</evidence>